<comment type="caution">
    <text evidence="8">The sequence shown here is derived from an EMBL/GenBank/DDBJ whole genome shotgun (WGS) entry which is preliminary data.</text>
</comment>
<feature type="transmembrane region" description="Helical" evidence="7">
    <location>
        <begin position="239"/>
        <end position="265"/>
    </location>
</feature>
<sequence length="498" mass="55920">MDLPTSSDTDNNDDEAPFFDALDELPFSDCADSFSDESDHSPETSFPAVTLCRRRSASVTFPDYELPDSSSGSSVTSEVGWIADTEEIFAGIKKVGNYRSLEEKLDKSELTQNDEISTVTSASRVFLDDSVDSAPGRDGGSLFNLLIFMAGLVIKAVGFQINLITAFVTFPVWGSYKLYKFVINPLRTIRLGRDYFSGKLFKLCEFGFGLISPYIHQWLKKHKSVSNVALRWGWGLLCSFYVCFILFGILASSFVISGVIVRYFVAEPFHMKQVLNFDFTKQRPVAYVPITSCAGVGCGIDCEKHVEDRRRSGFRAVPPGHKVKVTVTMILPESEYNRNLGMFQVRLDFLSNNGEILASSRRPCMIQFRSEPIRLLSTAVKIAPLIAGYISESQTLTVKFKGFSEGNVPTACLKVTIEQRAEYLPGAGIPELYDTLLTLASELPLFKRILWYWKKTIFIWVTMASFMMLVLCTLVFCRPIIMPRSRPRSRAVRRTVAN</sequence>
<evidence type="ECO:0000256" key="7">
    <source>
        <dbReference type="SAM" id="Phobius"/>
    </source>
</evidence>
<dbReference type="Pfam" id="PF06775">
    <property type="entry name" value="Seipin"/>
    <property type="match status" value="1"/>
</dbReference>
<name>A0AA87ZZF5_FICCA</name>
<protein>
    <recommendedName>
        <fullName evidence="10">Seipin-2-like</fullName>
    </recommendedName>
</protein>
<dbReference type="Proteomes" id="UP001187192">
    <property type="component" value="Unassembled WGS sequence"/>
</dbReference>
<keyword evidence="4 7" id="KW-1133">Transmembrane helix</keyword>
<dbReference type="AlphaFoldDB" id="A0AA87ZZF5"/>
<gene>
    <name evidence="8" type="ORF">TIFTF001_012665</name>
</gene>
<feature type="transmembrane region" description="Helical" evidence="7">
    <location>
        <begin position="146"/>
        <end position="179"/>
    </location>
</feature>
<proteinExistence type="predicted"/>
<evidence type="ECO:0000313" key="9">
    <source>
        <dbReference type="Proteomes" id="UP001187192"/>
    </source>
</evidence>
<dbReference type="GO" id="GO:0140042">
    <property type="term" value="P:lipid droplet formation"/>
    <property type="evidence" value="ECO:0007669"/>
    <property type="project" value="UniProtKB-ARBA"/>
</dbReference>
<evidence type="ECO:0000256" key="5">
    <source>
        <dbReference type="ARBA" id="ARBA00023098"/>
    </source>
</evidence>
<evidence type="ECO:0000256" key="6">
    <source>
        <dbReference type="ARBA" id="ARBA00023136"/>
    </source>
</evidence>
<evidence type="ECO:0000256" key="3">
    <source>
        <dbReference type="ARBA" id="ARBA00022824"/>
    </source>
</evidence>
<keyword evidence="2 7" id="KW-0812">Transmembrane</keyword>
<evidence type="ECO:0000313" key="8">
    <source>
        <dbReference type="EMBL" id="GMN43472.1"/>
    </source>
</evidence>
<feature type="transmembrane region" description="Helical" evidence="7">
    <location>
        <begin position="457"/>
        <end position="481"/>
    </location>
</feature>
<evidence type="ECO:0000256" key="4">
    <source>
        <dbReference type="ARBA" id="ARBA00022989"/>
    </source>
</evidence>
<dbReference type="CDD" id="cd23995">
    <property type="entry name" value="Seipin_BSCL2_like"/>
    <property type="match status" value="1"/>
</dbReference>
<accession>A0AA87ZZF5</accession>
<keyword evidence="3" id="KW-0256">Endoplasmic reticulum</keyword>
<dbReference type="EMBL" id="BTGU01000016">
    <property type="protein sequence ID" value="GMN43472.1"/>
    <property type="molecule type" value="Genomic_DNA"/>
</dbReference>
<comment type="subcellular location">
    <subcellularLocation>
        <location evidence="1">Endoplasmic reticulum membrane</location>
        <topology evidence="1">Multi-pass membrane protein</topology>
    </subcellularLocation>
</comment>
<keyword evidence="9" id="KW-1185">Reference proteome</keyword>
<evidence type="ECO:0000256" key="2">
    <source>
        <dbReference type="ARBA" id="ARBA00022692"/>
    </source>
</evidence>
<evidence type="ECO:0008006" key="10">
    <source>
        <dbReference type="Google" id="ProtNLM"/>
    </source>
</evidence>
<dbReference type="GO" id="GO:0005789">
    <property type="term" value="C:endoplasmic reticulum membrane"/>
    <property type="evidence" value="ECO:0007669"/>
    <property type="project" value="UniProtKB-SubCell"/>
</dbReference>
<dbReference type="GO" id="GO:0006629">
    <property type="term" value="P:lipid metabolic process"/>
    <property type="evidence" value="ECO:0007669"/>
    <property type="project" value="UniProtKB-KW"/>
</dbReference>
<dbReference type="PANTHER" id="PTHR21212">
    <property type="entry name" value="BERNARDINELLI-SEIP CONGENITAL LIPODYSTROPHY 2 HOMOLOG BSCL2 PROTEIN"/>
    <property type="match status" value="1"/>
</dbReference>
<keyword evidence="5" id="KW-0443">Lipid metabolism</keyword>
<dbReference type="InterPro" id="IPR009617">
    <property type="entry name" value="Seipin"/>
</dbReference>
<evidence type="ECO:0000256" key="1">
    <source>
        <dbReference type="ARBA" id="ARBA00004477"/>
    </source>
</evidence>
<reference evidence="8" key="1">
    <citation type="submission" date="2023-07" db="EMBL/GenBank/DDBJ databases">
        <title>draft genome sequence of fig (Ficus carica).</title>
        <authorList>
            <person name="Takahashi T."/>
            <person name="Nishimura K."/>
        </authorList>
    </citation>
    <scope>NUCLEOTIDE SEQUENCE</scope>
</reference>
<organism evidence="8 9">
    <name type="scientific">Ficus carica</name>
    <name type="common">Common fig</name>
    <dbReference type="NCBI Taxonomy" id="3494"/>
    <lineage>
        <taxon>Eukaryota</taxon>
        <taxon>Viridiplantae</taxon>
        <taxon>Streptophyta</taxon>
        <taxon>Embryophyta</taxon>
        <taxon>Tracheophyta</taxon>
        <taxon>Spermatophyta</taxon>
        <taxon>Magnoliopsida</taxon>
        <taxon>eudicotyledons</taxon>
        <taxon>Gunneridae</taxon>
        <taxon>Pentapetalae</taxon>
        <taxon>rosids</taxon>
        <taxon>fabids</taxon>
        <taxon>Rosales</taxon>
        <taxon>Moraceae</taxon>
        <taxon>Ficeae</taxon>
        <taxon>Ficus</taxon>
    </lineage>
</organism>
<keyword evidence="6 7" id="KW-0472">Membrane</keyword>
<dbReference type="PANTHER" id="PTHR21212:SF0">
    <property type="entry name" value="SEIPIN"/>
    <property type="match status" value="1"/>
</dbReference>